<accession>A0A218WK46</accession>
<comment type="caution">
    <text evidence="1">The sequence shown here is derived from an EMBL/GenBank/DDBJ whole genome shotgun (WGS) entry which is preliminary data.</text>
</comment>
<name>A0A218WK46_PUNGR</name>
<sequence length="67" mass="7605">MASLSKMASQEMNEARGKWPWNHRSLCHGTFIFLGRRSCHSLKVLNFQVKAFHSIVSAFALIVEDLA</sequence>
<gene>
    <name evidence="1" type="ORF">CDL15_Pgr013079</name>
</gene>
<organism evidence="1 2">
    <name type="scientific">Punica granatum</name>
    <name type="common">Pomegranate</name>
    <dbReference type="NCBI Taxonomy" id="22663"/>
    <lineage>
        <taxon>Eukaryota</taxon>
        <taxon>Viridiplantae</taxon>
        <taxon>Streptophyta</taxon>
        <taxon>Embryophyta</taxon>
        <taxon>Tracheophyta</taxon>
        <taxon>Spermatophyta</taxon>
        <taxon>Magnoliopsida</taxon>
        <taxon>eudicotyledons</taxon>
        <taxon>Gunneridae</taxon>
        <taxon>Pentapetalae</taxon>
        <taxon>rosids</taxon>
        <taxon>malvids</taxon>
        <taxon>Myrtales</taxon>
        <taxon>Lythraceae</taxon>
        <taxon>Punica</taxon>
    </lineage>
</organism>
<proteinExistence type="predicted"/>
<evidence type="ECO:0000313" key="1">
    <source>
        <dbReference type="EMBL" id="OWM72611.1"/>
    </source>
</evidence>
<dbReference type="Proteomes" id="UP000197138">
    <property type="component" value="Unassembled WGS sequence"/>
</dbReference>
<evidence type="ECO:0000313" key="2">
    <source>
        <dbReference type="Proteomes" id="UP000197138"/>
    </source>
</evidence>
<protein>
    <submittedName>
        <fullName evidence="1">Uncharacterized protein</fullName>
    </submittedName>
</protein>
<dbReference type="AlphaFoldDB" id="A0A218WK46"/>
<dbReference type="EMBL" id="MTKT01004273">
    <property type="protein sequence ID" value="OWM72611.1"/>
    <property type="molecule type" value="Genomic_DNA"/>
</dbReference>
<reference evidence="2" key="1">
    <citation type="journal article" date="2017" name="Plant J.">
        <title>The pomegranate (Punica granatum L.) genome and the genomics of punicalagin biosynthesis.</title>
        <authorList>
            <person name="Qin G."/>
            <person name="Xu C."/>
            <person name="Ming R."/>
            <person name="Tang H."/>
            <person name="Guyot R."/>
            <person name="Kramer E.M."/>
            <person name="Hu Y."/>
            <person name="Yi X."/>
            <person name="Qi Y."/>
            <person name="Xu X."/>
            <person name="Gao Z."/>
            <person name="Pan H."/>
            <person name="Jian J."/>
            <person name="Tian Y."/>
            <person name="Yue Z."/>
            <person name="Xu Y."/>
        </authorList>
    </citation>
    <scope>NUCLEOTIDE SEQUENCE [LARGE SCALE GENOMIC DNA]</scope>
    <source>
        <strain evidence="2">cv. Dabenzi</strain>
    </source>
</reference>